<gene>
    <name evidence="1" type="ORF">FA95DRAFT_1077012</name>
</gene>
<evidence type="ECO:0000313" key="2">
    <source>
        <dbReference type="Proteomes" id="UP000814033"/>
    </source>
</evidence>
<name>A0ACB8RY08_9AGAM</name>
<accession>A0ACB8RY08</accession>
<dbReference type="Proteomes" id="UP000814033">
    <property type="component" value="Unassembled WGS sequence"/>
</dbReference>
<organism evidence="1 2">
    <name type="scientific">Auriscalpium vulgare</name>
    <dbReference type="NCBI Taxonomy" id="40419"/>
    <lineage>
        <taxon>Eukaryota</taxon>
        <taxon>Fungi</taxon>
        <taxon>Dikarya</taxon>
        <taxon>Basidiomycota</taxon>
        <taxon>Agaricomycotina</taxon>
        <taxon>Agaricomycetes</taxon>
        <taxon>Russulales</taxon>
        <taxon>Auriscalpiaceae</taxon>
        <taxon>Auriscalpium</taxon>
    </lineage>
</organism>
<evidence type="ECO:0000313" key="1">
    <source>
        <dbReference type="EMBL" id="KAI0048428.1"/>
    </source>
</evidence>
<reference evidence="1" key="2">
    <citation type="journal article" date="2022" name="New Phytol.">
        <title>Evolutionary transition to the ectomycorrhizal habit in the genomes of a hyperdiverse lineage of mushroom-forming fungi.</title>
        <authorList>
            <person name="Looney B."/>
            <person name="Miyauchi S."/>
            <person name="Morin E."/>
            <person name="Drula E."/>
            <person name="Courty P.E."/>
            <person name="Kohler A."/>
            <person name="Kuo A."/>
            <person name="LaButti K."/>
            <person name="Pangilinan J."/>
            <person name="Lipzen A."/>
            <person name="Riley R."/>
            <person name="Andreopoulos W."/>
            <person name="He G."/>
            <person name="Johnson J."/>
            <person name="Nolan M."/>
            <person name="Tritt A."/>
            <person name="Barry K.W."/>
            <person name="Grigoriev I.V."/>
            <person name="Nagy L.G."/>
            <person name="Hibbett D."/>
            <person name="Henrissat B."/>
            <person name="Matheny P.B."/>
            <person name="Labbe J."/>
            <person name="Martin F.M."/>
        </authorList>
    </citation>
    <scope>NUCLEOTIDE SEQUENCE</scope>
    <source>
        <strain evidence="1">FP105234-sp</strain>
    </source>
</reference>
<comment type="caution">
    <text evidence="1">The sequence shown here is derived from an EMBL/GenBank/DDBJ whole genome shotgun (WGS) entry which is preliminary data.</text>
</comment>
<sequence length="692" mass="74628">MFPLPLPLPLLALAAGAYAQFGNVSDYAASVNVECPTDPLVRLVSPQDQTLNAQEVAYYNSRSASVLPGQWQAWIGDGSAIGYDLSYFSGNMPKIAISVSGGAYRAAQYGAGVLQAIDARNESAKKLGTGGLLQVSSYWSGSSGSSWLTGSLYMNNWPNVSDLVFGNGKELGGWLLDLALPAPNGNNFRDEKNQEFYGDVIHSVTAKNRTVTTSITDPWARLLSYHFLNGTNTDNFFSGDVEHGAGQFWSRIPATSSFAELFPPFPIVVADSRPDGQNTAARPPLSSAVYEITPYEFGSWDPSLGAMMNLTYVGTHLVNGQPVNSAACVTGFDQAGYVMGTSASLFNAVLATLPADDEAALSFLLGANITDDNDVAIWPNPFQGLSAGTFQDSDHEFLPLIDGGLNGEDVPLGPMFLKARAMDFIVAVDASQNTADVWPNGTALITTSFRLSTILNSTHQQFPPIPASAGYFISTGTNRRPTFFGCEPTQNPPEWPLVLYLPNAPPLDGSVPVSNMDTFTLQVSQEQTGLILKQVFNNTVGGFKPNTTGTDPSWPKCLQCGAIDRARYKTSPVTPRSSFCQGCFTQYCYDPQNPSSQSELPGRNFAYQKPDSVEGLISTEDDTQRNRVAIISGVIGALVLIGAIVAVMLWRRNRQNKYTAVQHQFGESDEFLPLQDRRPVVFLPEAKALVSG</sequence>
<reference evidence="1" key="1">
    <citation type="submission" date="2021-02" db="EMBL/GenBank/DDBJ databases">
        <authorList>
            <consortium name="DOE Joint Genome Institute"/>
            <person name="Ahrendt S."/>
            <person name="Looney B.P."/>
            <person name="Miyauchi S."/>
            <person name="Morin E."/>
            <person name="Drula E."/>
            <person name="Courty P.E."/>
            <person name="Chicoki N."/>
            <person name="Fauchery L."/>
            <person name="Kohler A."/>
            <person name="Kuo A."/>
            <person name="Labutti K."/>
            <person name="Pangilinan J."/>
            <person name="Lipzen A."/>
            <person name="Riley R."/>
            <person name="Andreopoulos W."/>
            <person name="He G."/>
            <person name="Johnson J."/>
            <person name="Barry K.W."/>
            <person name="Grigoriev I.V."/>
            <person name="Nagy L."/>
            <person name="Hibbett D."/>
            <person name="Henrissat B."/>
            <person name="Matheny P.B."/>
            <person name="Labbe J."/>
            <person name="Martin F."/>
        </authorList>
    </citation>
    <scope>NUCLEOTIDE SEQUENCE</scope>
    <source>
        <strain evidence="1">FP105234-sp</strain>
    </source>
</reference>
<protein>
    <submittedName>
        <fullName evidence="1">Phospholipase B</fullName>
    </submittedName>
</protein>
<proteinExistence type="predicted"/>
<dbReference type="EMBL" id="MU275887">
    <property type="protein sequence ID" value="KAI0048428.1"/>
    <property type="molecule type" value="Genomic_DNA"/>
</dbReference>
<keyword evidence="2" id="KW-1185">Reference proteome</keyword>